<keyword evidence="5" id="KW-0808">Transferase</keyword>
<evidence type="ECO:0000259" key="12">
    <source>
        <dbReference type="PROSITE" id="PS50885"/>
    </source>
</evidence>
<dbReference type="InterPro" id="IPR003594">
    <property type="entry name" value="HATPase_dom"/>
</dbReference>
<evidence type="ECO:0000256" key="10">
    <source>
        <dbReference type="SAM" id="Phobius"/>
    </source>
</evidence>
<evidence type="ECO:0000256" key="7">
    <source>
        <dbReference type="ARBA" id="ARBA00022777"/>
    </source>
</evidence>
<dbReference type="Gene3D" id="1.20.58.920">
    <property type="match status" value="1"/>
</dbReference>
<evidence type="ECO:0000256" key="2">
    <source>
        <dbReference type="ARBA" id="ARBA00004370"/>
    </source>
</evidence>
<keyword evidence="8 13" id="KW-0067">ATP-binding</keyword>
<evidence type="ECO:0000256" key="3">
    <source>
        <dbReference type="ARBA" id="ARBA00012438"/>
    </source>
</evidence>
<keyword evidence="14" id="KW-1185">Reference proteome</keyword>
<feature type="transmembrane region" description="Helical" evidence="10">
    <location>
        <begin position="302"/>
        <end position="321"/>
    </location>
</feature>
<dbReference type="PANTHER" id="PTHR43065:SF46">
    <property type="entry name" value="C4-DICARBOXYLATE TRANSPORT SENSOR PROTEIN DCTB"/>
    <property type="match status" value="1"/>
</dbReference>
<keyword evidence="10" id="KW-1133">Transmembrane helix</keyword>
<evidence type="ECO:0000259" key="11">
    <source>
        <dbReference type="PROSITE" id="PS50109"/>
    </source>
</evidence>
<evidence type="ECO:0000256" key="4">
    <source>
        <dbReference type="ARBA" id="ARBA00022553"/>
    </source>
</evidence>
<keyword evidence="7" id="KW-0418">Kinase</keyword>
<dbReference type="InterPro" id="IPR036890">
    <property type="entry name" value="HATPase_C_sf"/>
</dbReference>
<dbReference type="PRINTS" id="PR00344">
    <property type="entry name" value="BCTRLSENSOR"/>
</dbReference>
<dbReference type="SMART" id="SM00387">
    <property type="entry name" value="HATPase_c"/>
    <property type="match status" value="1"/>
</dbReference>
<dbReference type="PROSITE" id="PS50109">
    <property type="entry name" value="HIS_KIN"/>
    <property type="match status" value="1"/>
</dbReference>
<dbReference type="PANTHER" id="PTHR43065">
    <property type="entry name" value="SENSOR HISTIDINE KINASE"/>
    <property type="match status" value="1"/>
</dbReference>
<feature type="transmembrane region" description="Helical" evidence="10">
    <location>
        <begin position="12"/>
        <end position="36"/>
    </location>
</feature>
<dbReference type="Pfam" id="PF21689">
    <property type="entry name" value="TorS_sensor_domain"/>
    <property type="match status" value="1"/>
</dbReference>
<gene>
    <name evidence="13" type="ORF">V6242_02920</name>
</gene>
<dbReference type="Proteomes" id="UP001379949">
    <property type="component" value="Unassembled WGS sequence"/>
</dbReference>
<keyword evidence="6" id="KW-0547">Nucleotide-binding</keyword>
<dbReference type="SUPFAM" id="SSF47384">
    <property type="entry name" value="Homodimeric domain of signal transducing histidine kinase"/>
    <property type="match status" value="1"/>
</dbReference>
<feature type="domain" description="HAMP" evidence="12">
    <location>
        <begin position="323"/>
        <end position="375"/>
    </location>
</feature>
<dbReference type="SUPFAM" id="SSF55874">
    <property type="entry name" value="ATPase domain of HSP90 chaperone/DNA topoisomerase II/histidine kinase"/>
    <property type="match status" value="1"/>
</dbReference>
<keyword evidence="4" id="KW-0597">Phosphoprotein</keyword>
<evidence type="ECO:0000256" key="5">
    <source>
        <dbReference type="ARBA" id="ARBA00022679"/>
    </source>
</evidence>
<dbReference type="GO" id="GO:0005524">
    <property type="term" value="F:ATP binding"/>
    <property type="evidence" value="ECO:0007669"/>
    <property type="project" value="UniProtKB-KW"/>
</dbReference>
<dbReference type="EMBL" id="JBAKAR010000001">
    <property type="protein sequence ID" value="MEL0612083.1"/>
    <property type="molecule type" value="Genomic_DNA"/>
</dbReference>
<evidence type="ECO:0000256" key="6">
    <source>
        <dbReference type="ARBA" id="ARBA00022741"/>
    </source>
</evidence>
<reference evidence="13 14" key="1">
    <citation type="submission" date="2024-02" db="EMBL/GenBank/DDBJ databases">
        <title>Bacteria isolated from the canopy kelp, Nereocystis luetkeana.</title>
        <authorList>
            <person name="Pfister C.A."/>
            <person name="Younker I.T."/>
            <person name="Light S.H."/>
        </authorList>
    </citation>
    <scope>NUCLEOTIDE SEQUENCE [LARGE SCALE GENOMIC DNA]</scope>
    <source>
        <strain evidence="13 14">TI.4.07</strain>
    </source>
</reference>
<organism evidence="13 14">
    <name type="scientific">Marinomonas arenicola</name>
    <dbReference type="NCBI Taxonomy" id="569601"/>
    <lineage>
        <taxon>Bacteria</taxon>
        <taxon>Pseudomonadati</taxon>
        <taxon>Pseudomonadota</taxon>
        <taxon>Gammaproteobacteria</taxon>
        <taxon>Oceanospirillales</taxon>
        <taxon>Oceanospirillaceae</taxon>
        <taxon>Marinomonas</taxon>
    </lineage>
</organism>
<comment type="catalytic activity">
    <reaction evidence="1">
        <text>ATP + protein L-histidine = ADP + protein N-phospho-L-histidine.</text>
        <dbReference type="EC" id="2.7.13.3"/>
    </reaction>
</comment>
<accession>A0ABU9G0T2</accession>
<dbReference type="InterPro" id="IPR036097">
    <property type="entry name" value="HisK_dim/P_sf"/>
</dbReference>
<dbReference type="Pfam" id="PF02518">
    <property type="entry name" value="HATPase_c"/>
    <property type="match status" value="1"/>
</dbReference>
<evidence type="ECO:0000256" key="8">
    <source>
        <dbReference type="ARBA" id="ARBA00022840"/>
    </source>
</evidence>
<dbReference type="EC" id="2.7.13.3" evidence="3"/>
<dbReference type="PROSITE" id="PS50885">
    <property type="entry name" value="HAMP"/>
    <property type="match status" value="1"/>
</dbReference>
<feature type="domain" description="Histidine kinase" evidence="11">
    <location>
        <begin position="416"/>
        <end position="632"/>
    </location>
</feature>
<protein>
    <recommendedName>
        <fullName evidence="3">histidine kinase</fullName>
        <ecNumber evidence="3">2.7.13.3</ecNumber>
    </recommendedName>
</protein>
<keyword evidence="10" id="KW-0812">Transmembrane</keyword>
<dbReference type="InterPro" id="IPR003660">
    <property type="entry name" value="HAMP_dom"/>
</dbReference>
<name>A0ABU9G0T2_9GAMM</name>
<dbReference type="Gene3D" id="1.10.287.130">
    <property type="match status" value="1"/>
</dbReference>
<sequence length="632" mass="70671">MYVSLSSWIRQIGIGGRLFFAFVLISSITLITSGLATHTYLDLSHRLTALNQQDIPGLEAAARLNDKSRLIVATAPLLVTADANTARKNAMQALRSAITEMDALMRNLPDYNRYFVELMAQIHNSLTLLNQSVEKRETVRAAITEQNHYIFPFFDNLIVKLNNLPQSAKWAPVIHRLYYLAGLMEKVSNDASFNELDYTFLRLEALGSEIQSRLPELPYLTPLLRQDITTLIALSSRQGDLFQLKNEELELGYQQSYFLENSQNHIQQLAAQINQYTNSTNTSIRDSLNNAMQLMKSSIRNVLLLSLVSLAVACAISWFYVRKNVLQRISELQKNMRAIASSQLETEVRIVGHDEISSMARDLKFFQDTAIEVERTNHQLAAEIEERIAAESQLKTTQSELVQAGKLAALGQLSVGITHEINQPLTAMASHIHSAGRHLEKGHYDKVHASLLKINHLLKKTAGITRHLKAFAREAGTECSAVDLDQVIREAIELMSAPMHDIGCEFLYSQDIKSQTPLLVLAEPIRLEQVLVNLLSNAVDALSDAQIKRISIQIEEQAERVLIHLSDTGCGIESKSLKDIFDPFYTQKEVGEGLGLGLSISYNIIQDFGGKIRVQSTLGQGSCFTLELQKQS</sequence>
<dbReference type="InterPro" id="IPR004358">
    <property type="entry name" value="Sig_transdc_His_kin-like_C"/>
</dbReference>
<dbReference type="InterPro" id="IPR038188">
    <property type="entry name" value="TorS_sensor_sf"/>
</dbReference>
<proteinExistence type="predicted"/>
<evidence type="ECO:0000313" key="13">
    <source>
        <dbReference type="EMBL" id="MEL0612083.1"/>
    </source>
</evidence>
<dbReference type="Gene3D" id="6.10.340.10">
    <property type="match status" value="1"/>
</dbReference>
<dbReference type="RefSeq" id="WP_341562219.1">
    <property type="nucleotide sequence ID" value="NZ_JBAKAQ010000001.1"/>
</dbReference>
<dbReference type="Gene3D" id="3.30.565.10">
    <property type="entry name" value="Histidine kinase-like ATPase, C-terminal domain"/>
    <property type="match status" value="1"/>
</dbReference>
<dbReference type="InterPro" id="IPR005467">
    <property type="entry name" value="His_kinase_dom"/>
</dbReference>
<comment type="caution">
    <text evidence="13">The sequence shown here is derived from an EMBL/GenBank/DDBJ whole genome shotgun (WGS) entry which is preliminary data.</text>
</comment>
<keyword evidence="9" id="KW-0902">Two-component regulatory system</keyword>
<evidence type="ECO:0000256" key="1">
    <source>
        <dbReference type="ARBA" id="ARBA00000085"/>
    </source>
</evidence>
<evidence type="ECO:0000256" key="9">
    <source>
        <dbReference type="ARBA" id="ARBA00023012"/>
    </source>
</evidence>
<evidence type="ECO:0000313" key="14">
    <source>
        <dbReference type="Proteomes" id="UP001379949"/>
    </source>
</evidence>
<keyword evidence="10" id="KW-0472">Membrane</keyword>
<comment type="subcellular location">
    <subcellularLocation>
        <location evidence="2">Membrane</location>
    </subcellularLocation>
</comment>